<gene>
    <name evidence="4" type="ORF">RN001_013846</name>
</gene>
<dbReference type="InterPro" id="IPR016024">
    <property type="entry name" value="ARM-type_fold"/>
</dbReference>
<evidence type="ECO:0000256" key="1">
    <source>
        <dbReference type="ARBA" id="ARBA00004496"/>
    </source>
</evidence>
<comment type="subcellular location">
    <subcellularLocation>
        <location evidence="1">Cytoplasm</location>
    </subcellularLocation>
</comment>
<dbReference type="GO" id="GO:0008283">
    <property type="term" value="P:cell population proliferation"/>
    <property type="evidence" value="ECO:0007669"/>
    <property type="project" value="InterPro"/>
</dbReference>
<comment type="similarity">
    <text evidence="3">Belongs to the BRAT1 family.</text>
</comment>
<protein>
    <recommendedName>
        <fullName evidence="6">BRCA1-associated ATM activator 1</fullName>
    </recommendedName>
</protein>
<dbReference type="InterPro" id="IPR011989">
    <property type="entry name" value="ARM-like"/>
</dbReference>
<evidence type="ECO:0000256" key="3">
    <source>
        <dbReference type="ARBA" id="ARBA00061308"/>
    </source>
</evidence>
<proteinExistence type="inferred from homology"/>
<dbReference type="PANTHER" id="PTHR21331">
    <property type="entry name" value="BRCA1-ASSOCIATED ATM ACTIVATOR 1"/>
    <property type="match status" value="1"/>
</dbReference>
<evidence type="ECO:0000256" key="2">
    <source>
        <dbReference type="ARBA" id="ARBA00022490"/>
    </source>
</evidence>
<dbReference type="Proteomes" id="UP001353858">
    <property type="component" value="Unassembled WGS sequence"/>
</dbReference>
<dbReference type="InterPro" id="IPR038904">
    <property type="entry name" value="BRAT1"/>
</dbReference>
<name>A0AAN7S787_9COLE</name>
<dbReference type="PANTHER" id="PTHR21331:SF2">
    <property type="entry name" value="BRCA1-ASSOCIATED ATM ACTIVATOR 1"/>
    <property type="match status" value="1"/>
</dbReference>
<dbReference type="Gene3D" id="1.25.10.10">
    <property type="entry name" value="Leucine-rich Repeat Variant"/>
    <property type="match status" value="1"/>
</dbReference>
<dbReference type="EMBL" id="JARPUR010000006">
    <property type="protein sequence ID" value="KAK4874486.1"/>
    <property type="molecule type" value="Genomic_DNA"/>
</dbReference>
<evidence type="ECO:0000313" key="5">
    <source>
        <dbReference type="Proteomes" id="UP001353858"/>
    </source>
</evidence>
<evidence type="ECO:0000313" key="4">
    <source>
        <dbReference type="EMBL" id="KAK4874486.1"/>
    </source>
</evidence>
<dbReference type="GO" id="GO:0005737">
    <property type="term" value="C:cytoplasm"/>
    <property type="evidence" value="ECO:0007669"/>
    <property type="project" value="UniProtKB-SubCell"/>
</dbReference>
<accession>A0AAN7S787</accession>
<comment type="caution">
    <text evidence="4">The sequence shown here is derived from an EMBL/GenBank/DDBJ whole genome shotgun (WGS) entry which is preliminary data.</text>
</comment>
<dbReference type="AlphaFoldDB" id="A0AAN7S787"/>
<organism evidence="4 5">
    <name type="scientific">Aquatica leii</name>
    <dbReference type="NCBI Taxonomy" id="1421715"/>
    <lineage>
        <taxon>Eukaryota</taxon>
        <taxon>Metazoa</taxon>
        <taxon>Ecdysozoa</taxon>
        <taxon>Arthropoda</taxon>
        <taxon>Hexapoda</taxon>
        <taxon>Insecta</taxon>
        <taxon>Pterygota</taxon>
        <taxon>Neoptera</taxon>
        <taxon>Endopterygota</taxon>
        <taxon>Coleoptera</taxon>
        <taxon>Polyphaga</taxon>
        <taxon>Elateriformia</taxon>
        <taxon>Elateroidea</taxon>
        <taxon>Lampyridae</taxon>
        <taxon>Luciolinae</taxon>
        <taxon>Aquatica</taxon>
    </lineage>
</organism>
<reference evidence="5" key="1">
    <citation type="submission" date="2023-01" db="EMBL/GenBank/DDBJ databases">
        <title>Key to firefly adult light organ development and bioluminescence: homeobox transcription factors regulate luciferase expression and transportation to peroxisome.</title>
        <authorList>
            <person name="Fu X."/>
        </authorList>
    </citation>
    <scope>NUCLEOTIDE SEQUENCE [LARGE SCALE GENOMIC DNA]</scope>
</reference>
<dbReference type="SUPFAM" id="SSF48371">
    <property type="entry name" value="ARM repeat"/>
    <property type="match status" value="1"/>
</dbReference>
<dbReference type="GO" id="GO:0006974">
    <property type="term" value="P:DNA damage response"/>
    <property type="evidence" value="ECO:0007669"/>
    <property type="project" value="InterPro"/>
</dbReference>
<sequence>MDPTVSAIQYEEKINQLLQKLLDANFIVTSDTYLNSLLSHLSGKDDKDLGAALLNLPVFVQWLIKATQYWEDTGTIPSQSIISFIINLTSLLSKNEDRFNRLNVCNVYLRLCAVLKIRTSTTSATVKVSYIKLLLSFLEHKSGINWLIATNNWQDVLGYCLEGPSTTYVLREGHNFLYNLLIEASNYNLVFCNMVIEKLMSVFNELNFINGIVNDESLQKKLTPTLRILSHIFVSSLQNKLGSKDYRIPKIFIKDYNLEQTVWNIIMITSHNEEFFMDLNKIMALTNFFDLAFDLKTERFQCNRLKKMVAEIYKLIGMNISKGFVLNVCHLCHLLQYYWKLMEFQLPNVDFGSEEVQILFESQILVFQVLPFPMISYKECSVQSSHLCEDEFRDHFMAKVFKTLCEHTVRLGYNYRSLLISEKVNLFDAALQATAYIMKTRQYYHRDTAVIVFQYSMYTLNDIILATKAKPEMRDVFTKYTSYFVAMFDVISTFIKEFDITWRESVETISVMNVAVDYVSVTCWAPKMIVQAFKLINLSIARFMSPNLALLVEGSNEFTAMTKLGGLLQTKLHDREWEVRDSALEVIHTISEIALTKYPAFQNAIIDFEFPSLMVTMGMHDSESYVRAMAIKCLQEMIKVPRFWNSLLDQEDLPMKMIKILYTETEANVRCEAATLLSQLYEHRSFTKLLKEQINQAMVYAATSDLDWEVRESALSYWKKVIDYHLTNQGMIDGTFPTFTFSKEKRKIVNLTDKEIRNRLNMVLEELSKCGCLGVLVTAMQDNCDIKVLKKAVEITKTLSNFLKLYNIIRDTSTEASLSPTPIMSAINVVNNSATINEYSDAVVNDIVNCQDIRLLVNVMAKEQDIYSFSGLVPKQNIVSAKDFLSFIQRDLDKMVTERTTWLNQIDDLGSLLDDILKCYDNDINAMDCY</sequence>
<dbReference type="GO" id="GO:0005634">
    <property type="term" value="C:nucleus"/>
    <property type="evidence" value="ECO:0007669"/>
    <property type="project" value="TreeGrafter"/>
</dbReference>
<keyword evidence="5" id="KW-1185">Reference proteome</keyword>
<evidence type="ECO:0008006" key="6">
    <source>
        <dbReference type="Google" id="ProtNLM"/>
    </source>
</evidence>
<keyword evidence="2" id="KW-0963">Cytoplasm</keyword>